<name>A0A839T5A2_AZOMA</name>
<evidence type="ECO:0000256" key="1">
    <source>
        <dbReference type="SAM" id="Phobius"/>
    </source>
</evidence>
<feature type="transmembrane region" description="Helical" evidence="1">
    <location>
        <begin position="38"/>
        <end position="59"/>
    </location>
</feature>
<feature type="domain" description="Acyltransferase 3" evidence="2">
    <location>
        <begin position="3"/>
        <end position="312"/>
    </location>
</feature>
<protein>
    <submittedName>
        <fullName evidence="3">Peptidoglycan/LPS O-acetylase OafA/YrhL</fullName>
    </submittedName>
</protein>
<dbReference type="GO" id="GO:0016020">
    <property type="term" value="C:membrane"/>
    <property type="evidence" value="ECO:0007669"/>
    <property type="project" value="TreeGrafter"/>
</dbReference>
<dbReference type="EMBL" id="JACHXI010000009">
    <property type="protein sequence ID" value="MBB3103666.1"/>
    <property type="molecule type" value="Genomic_DNA"/>
</dbReference>
<keyword evidence="1" id="KW-0812">Transmembrane</keyword>
<feature type="transmembrane region" description="Helical" evidence="1">
    <location>
        <begin position="234"/>
        <end position="255"/>
    </location>
</feature>
<gene>
    <name evidence="3" type="ORF">FHR87_002063</name>
</gene>
<reference evidence="3 4" key="1">
    <citation type="submission" date="2020-08" db="EMBL/GenBank/DDBJ databases">
        <title>Genomic Encyclopedia of Type Strains, Phase III (KMG-III): the genomes of soil and plant-associated and newly described type strains.</title>
        <authorList>
            <person name="Whitman W."/>
        </authorList>
    </citation>
    <scope>NUCLEOTIDE SEQUENCE [LARGE SCALE GENOMIC DNA]</scope>
    <source>
        <strain evidence="3 4">CECT 4462</strain>
    </source>
</reference>
<sequence>MLISLQALRALAAWLVVFHHVMQVFFDFHADSAIGWFLAERGAIGVDIFFVISGFVIYLSTLDKDIPIGRFLFYRAMRIMPAYWLYTALAALIIVYAHEVMPIQDFAVRHFLLSLFFIPAENPGGFGMYPTLNVGWTLNYEMFFYLLFALSLTFPARLRPLLIAAALVLVSSVLARQEWLSNFYRNSIVYEFLFGIGVGICYRRGWIKPGLWLPLAVLALSATAIWHLDRSARLLHWGVPSACIVAACISLEPWLSKLRSLKMLGDCSYSVYLVHVLVLSTGWYVARYFGFDQRWIIAVCMPLILLLSWISYELFEKRLFLSAKSWLNRREPLVRAS</sequence>
<dbReference type="InterPro" id="IPR002656">
    <property type="entry name" value="Acyl_transf_3_dom"/>
</dbReference>
<feature type="transmembrane region" description="Helical" evidence="1">
    <location>
        <begin position="267"/>
        <end position="289"/>
    </location>
</feature>
<dbReference type="AlphaFoldDB" id="A0A839T5A2"/>
<evidence type="ECO:0000313" key="3">
    <source>
        <dbReference type="EMBL" id="MBB3103666.1"/>
    </source>
</evidence>
<feature type="transmembrane region" description="Helical" evidence="1">
    <location>
        <begin position="7"/>
        <end position="26"/>
    </location>
</feature>
<proteinExistence type="predicted"/>
<accession>A0A839T5A2</accession>
<dbReference type="PANTHER" id="PTHR23028">
    <property type="entry name" value="ACETYLTRANSFERASE"/>
    <property type="match status" value="1"/>
</dbReference>
<feature type="transmembrane region" description="Helical" evidence="1">
    <location>
        <begin position="209"/>
        <end position="228"/>
    </location>
</feature>
<comment type="caution">
    <text evidence="3">The sequence shown here is derived from an EMBL/GenBank/DDBJ whole genome shotgun (WGS) entry which is preliminary data.</text>
</comment>
<feature type="transmembrane region" description="Helical" evidence="1">
    <location>
        <begin position="183"/>
        <end position="202"/>
    </location>
</feature>
<evidence type="ECO:0000259" key="2">
    <source>
        <dbReference type="Pfam" id="PF01757"/>
    </source>
</evidence>
<dbReference type="InterPro" id="IPR050879">
    <property type="entry name" value="Acyltransferase_3"/>
</dbReference>
<keyword evidence="1" id="KW-0472">Membrane</keyword>
<feature type="transmembrane region" description="Helical" evidence="1">
    <location>
        <begin position="80"/>
        <end position="98"/>
    </location>
</feature>
<dbReference type="GO" id="GO:0016747">
    <property type="term" value="F:acyltransferase activity, transferring groups other than amino-acyl groups"/>
    <property type="evidence" value="ECO:0007669"/>
    <property type="project" value="InterPro"/>
</dbReference>
<dbReference type="PANTHER" id="PTHR23028:SF53">
    <property type="entry name" value="ACYL_TRANSF_3 DOMAIN-CONTAINING PROTEIN"/>
    <property type="match status" value="1"/>
</dbReference>
<dbReference type="RefSeq" id="WP_183166593.1">
    <property type="nucleotide sequence ID" value="NZ_JACHXI010000009.1"/>
</dbReference>
<feature type="transmembrane region" description="Helical" evidence="1">
    <location>
        <begin position="134"/>
        <end position="154"/>
    </location>
</feature>
<feature type="transmembrane region" description="Helical" evidence="1">
    <location>
        <begin position="161"/>
        <end position="177"/>
    </location>
</feature>
<keyword evidence="1" id="KW-1133">Transmembrane helix</keyword>
<dbReference type="Proteomes" id="UP000549250">
    <property type="component" value="Unassembled WGS sequence"/>
</dbReference>
<dbReference type="Pfam" id="PF01757">
    <property type="entry name" value="Acyl_transf_3"/>
    <property type="match status" value="1"/>
</dbReference>
<evidence type="ECO:0000313" key="4">
    <source>
        <dbReference type="Proteomes" id="UP000549250"/>
    </source>
</evidence>
<organism evidence="3 4">
    <name type="scientific">Azomonas macrocytogenes</name>
    <name type="common">Azotobacter macrocytogenes</name>
    <dbReference type="NCBI Taxonomy" id="69962"/>
    <lineage>
        <taxon>Bacteria</taxon>
        <taxon>Pseudomonadati</taxon>
        <taxon>Pseudomonadota</taxon>
        <taxon>Gammaproteobacteria</taxon>
        <taxon>Pseudomonadales</taxon>
        <taxon>Pseudomonadaceae</taxon>
        <taxon>Azomonas</taxon>
    </lineage>
</organism>
<keyword evidence="4" id="KW-1185">Reference proteome</keyword>
<dbReference type="GO" id="GO:0000271">
    <property type="term" value="P:polysaccharide biosynthetic process"/>
    <property type="evidence" value="ECO:0007669"/>
    <property type="project" value="TreeGrafter"/>
</dbReference>
<feature type="transmembrane region" description="Helical" evidence="1">
    <location>
        <begin position="295"/>
        <end position="315"/>
    </location>
</feature>